<dbReference type="Proteomes" id="UP001153269">
    <property type="component" value="Unassembled WGS sequence"/>
</dbReference>
<dbReference type="PANTHER" id="PTHR24052:SF13">
    <property type="entry name" value="MULTIPLE EGF LIKE DOMAINS 11"/>
    <property type="match status" value="1"/>
</dbReference>
<dbReference type="InterPro" id="IPR052485">
    <property type="entry name" value="MEGF_diff_regulators"/>
</dbReference>
<dbReference type="PROSITE" id="PS01186">
    <property type="entry name" value="EGF_2"/>
    <property type="match status" value="1"/>
</dbReference>
<dbReference type="PROSITE" id="PS00022">
    <property type="entry name" value="EGF_1"/>
    <property type="match status" value="1"/>
</dbReference>
<evidence type="ECO:0000256" key="2">
    <source>
        <dbReference type="ARBA" id="ARBA00022729"/>
    </source>
</evidence>
<dbReference type="Gene3D" id="2.170.300.10">
    <property type="entry name" value="Tie2 ligand-binding domain superfamily"/>
    <property type="match status" value="2"/>
</dbReference>
<comment type="caution">
    <text evidence="5">Lacks conserved residue(s) required for the propagation of feature annotation.</text>
</comment>
<dbReference type="PANTHER" id="PTHR24052">
    <property type="entry name" value="DELTA-RELATED"/>
    <property type="match status" value="1"/>
</dbReference>
<dbReference type="InterPro" id="IPR000742">
    <property type="entry name" value="EGF"/>
</dbReference>
<keyword evidence="1 5" id="KW-0245">EGF-like domain</keyword>
<organism evidence="7 8">
    <name type="scientific">Pleuronectes platessa</name>
    <name type="common">European plaice</name>
    <dbReference type="NCBI Taxonomy" id="8262"/>
    <lineage>
        <taxon>Eukaryota</taxon>
        <taxon>Metazoa</taxon>
        <taxon>Chordata</taxon>
        <taxon>Craniata</taxon>
        <taxon>Vertebrata</taxon>
        <taxon>Euteleostomi</taxon>
        <taxon>Actinopterygii</taxon>
        <taxon>Neopterygii</taxon>
        <taxon>Teleostei</taxon>
        <taxon>Neoteleostei</taxon>
        <taxon>Acanthomorphata</taxon>
        <taxon>Carangaria</taxon>
        <taxon>Pleuronectiformes</taxon>
        <taxon>Pleuronectoidei</taxon>
        <taxon>Pleuronectidae</taxon>
        <taxon>Pleuronectes</taxon>
    </lineage>
</organism>
<feature type="domain" description="EGF-like" evidence="6">
    <location>
        <begin position="301"/>
        <end position="336"/>
    </location>
</feature>
<proteinExistence type="predicted"/>
<gene>
    <name evidence="7" type="ORF">PLEPLA_LOCUS24210</name>
</gene>
<keyword evidence="8" id="KW-1185">Reference proteome</keyword>
<evidence type="ECO:0000313" key="7">
    <source>
        <dbReference type="EMBL" id="CAB1436171.1"/>
    </source>
</evidence>
<dbReference type="GO" id="GO:0016020">
    <property type="term" value="C:membrane"/>
    <property type="evidence" value="ECO:0007669"/>
    <property type="project" value="TreeGrafter"/>
</dbReference>
<dbReference type="AlphaFoldDB" id="A0A9N7YT63"/>
<name>A0A9N7YT63_PLEPL</name>
<dbReference type="InterPro" id="IPR002049">
    <property type="entry name" value="LE_dom"/>
</dbReference>
<dbReference type="SMART" id="SM00181">
    <property type="entry name" value="EGF"/>
    <property type="match status" value="4"/>
</dbReference>
<keyword evidence="4 5" id="KW-1015">Disulfide bond</keyword>
<sequence length="372" mass="39658">MNPERDLSTWCLPGVPWCLPGVSLVSPWCPPGVPLVSPWRLPGVSLVSSCSVEGDAGEDLLSLTFLLEVLRRPLMKNERASVVHSTHADQHYVTDPAQVDPDPELLFWSEDPFTPDVQGDDCSISCPPGLYGTNCTSSCSCHNEFSCSPSDGSCFCREGWQGVDCTIPCSSGSWGLGCNETCQCANMAACDPVNGTCTCSSGWGGEYCDAACPEGSYGLDCAERCDCVHSDGCDPVSGSCRCLTGWTELRSSALTALACSSGLVSVLSPLLWRRLTHMEPPDLLQVKLCVGCDSVCEEGRWGQNCSSSCTCENGGSCSPEDGSCVCAPGYRGTNCRREWSLLLDLGTLVKEDVSTRGTSDELQVNSISEMLL</sequence>
<keyword evidence="2" id="KW-0732">Signal</keyword>
<evidence type="ECO:0000313" key="8">
    <source>
        <dbReference type="Proteomes" id="UP001153269"/>
    </source>
</evidence>
<accession>A0A9N7YT63</accession>
<comment type="caution">
    <text evidence="7">The sequence shown here is derived from an EMBL/GenBank/DDBJ whole genome shotgun (WGS) entry which is preliminary data.</text>
</comment>
<protein>
    <recommendedName>
        <fullName evidence="6">EGF-like domain-containing protein</fullName>
    </recommendedName>
</protein>
<dbReference type="PRINTS" id="PR00011">
    <property type="entry name" value="EGFLAMININ"/>
</dbReference>
<dbReference type="CDD" id="cd00054">
    <property type="entry name" value="EGF_CA"/>
    <property type="match status" value="1"/>
</dbReference>
<evidence type="ECO:0000256" key="5">
    <source>
        <dbReference type="PROSITE-ProRule" id="PRU00076"/>
    </source>
</evidence>
<dbReference type="FunFam" id="2.170.300.10:FF:000041">
    <property type="entry name" value="Tyrosine protein kinase receptor tie-1, putative"/>
    <property type="match status" value="1"/>
</dbReference>
<dbReference type="SMART" id="SM00180">
    <property type="entry name" value="EGF_Lam"/>
    <property type="match status" value="2"/>
</dbReference>
<dbReference type="EMBL" id="CADEAL010001859">
    <property type="protein sequence ID" value="CAB1436171.1"/>
    <property type="molecule type" value="Genomic_DNA"/>
</dbReference>
<reference evidence="7" key="1">
    <citation type="submission" date="2020-03" db="EMBL/GenBank/DDBJ databases">
        <authorList>
            <person name="Weist P."/>
        </authorList>
    </citation>
    <scope>NUCLEOTIDE SEQUENCE</scope>
</reference>
<evidence type="ECO:0000256" key="1">
    <source>
        <dbReference type="ARBA" id="ARBA00022536"/>
    </source>
</evidence>
<feature type="disulfide bond" evidence="5">
    <location>
        <begin position="326"/>
        <end position="335"/>
    </location>
</feature>
<evidence type="ECO:0000256" key="4">
    <source>
        <dbReference type="ARBA" id="ARBA00023157"/>
    </source>
</evidence>
<evidence type="ECO:0000256" key="3">
    <source>
        <dbReference type="ARBA" id="ARBA00022737"/>
    </source>
</evidence>
<dbReference type="PROSITE" id="PS50026">
    <property type="entry name" value="EGF_3"/>
    <property type="match status" value="1"/>
</dbReference>
<evidence type="ECO:0000259" key="6">
    <source>
        <dbReference type="PROSITE" id="PS50026"/>
    </source>
</evidence>
<keyword evidence="3" id="KW-0677">Repeat</keyword>